<organism evidence="6">
    <name type="scientific">Klebsiella pneumoniae</name>
    <dbReference type="NCBI Taxonomy" id="573"/>
    <lineage>
        <taxon>Bacteria</taxon>
        <taxon>Pseudomonadati</taxon>
        <taxon>Pseudomonadota</taxon>
        <taxon>Gammaproteobacteria</taxon>
        <taxon>Enterobacterales</taxon>
        <taxon>Enterobacteriaceae</taxon>
        <taxon>Klebsiella/Raoultella group</taxon>
        <taxon>Klebsiella</taxon>
        <taxon>Klebsiella pneumoniae complex</taxon>
    </lineage>
</organism>
<dbReference type="EMBL" id="HG934082">
    <property type="protein sequence ID" value="CDN24847.1"/>
    <property type="molecule type" value="Genomic_DNA"/>
</dbReference>
<dbReference type="GeneID" id="97222366"/>
<reference evidence="6" key="1">
    <citation type="journal article" date="2014" name="J. Antimicrob. Chemother.">
        <title>Characterization of pFOX-7a, a conjugative IncL/M plasmid encoding the FOX-7 AmpC-type ?-lactamase, involved in a large outbreak in a neonatal intensive care unit.</title>
        <authorList>
            <person name="Di Pilato V."/>
            <person name="Arena F."/>
            <person name="Giani T."/>
            <person name="Conte V."/>
            <person name="Cresti S."/>
            <person name="Rossolini G.M."/>
        </authorList>
    </citation>
    <scope>NUCLEOTIDE SEQUENCE [LARGE SCALE GENOMIC DNA]</scope>
    <source>
        <strain evidence="6">45A03</strain>
        <plasmid evidence="6">pFOX-7a</plasmid>
    </source>
</reference>
<geneLocation type="plasmid" evidence="6">
    <name>pFOX-7a</name>
</geneLocation>
<evidence type="ECO:0000256" key="2">
    <source>
        <dbReference type="ARBA" id="ARBA00022578"/>
    </source>
</evidence>
<dbReference type="GO" id="GO:0003677">
    <property type="term" value="F:DNA binding"/>
    <property type="evidence" value="ECO:0007669"/>
    <property type="project" value="UniProtKB-KW"/>
</dbReference>
<dbReference type="GeneID" id="78550893"/>
<dbReference type="PATRIC" id="fig|573.1637.peg.5303"/>
<keyword evidence="3" id="KW-0238">DNA-binding</keyword>
<dbReference type="AlphaFoldDB" id="A0A068SK73"/>
<evidence type="ECO:0000256" key="3">
    <source>
        <dbReference type="ARBA" id="ARBA00023125"/>
    </source>
</evidence>
<dbReference type="NCBIfam" id="NF033592">
    <property type="entry name" value="transpos_IS4_1"/>
    <property type="match status" value="1"/>
</dbReference>
<dbReference type="GO" id="GO:0004803">
    <property type="term" value="F:transposase activity"/>
    <property type="evidence" value="ECO:0007669"/>
    <property type="project" value="InterPro"/>
</dbReference>
<dbReference type="PANTHER" id="PTHR33258:SF1">
    <property type="entry name" value="TRANSPOSASE INSL FOR INSERTION SEQUENCE ELEMENT IS186A-RELATED"/>
    <property type="match status" value="1"/>
</dbReference>
<dbReference type="InterPro" id="IPR002559">
    <property type="entry name" value="Transposase_11"/>
</dbReference>
<accession>A0A068SK73</accession>
<proteinExistence type="inferred from homology"/>
<sequence>MTIINANYYLEQLLAPAALERIARLCKFCLRQRAITPAMLVPALLRAMGGDQVNDIAGLHRHFNALQLVNTHQVSYKPFHNQLRKESFALFMKALVERAIALRIDHQLKAASLGAFKQVLLHDGTSFAVHRRLAADFPGRFKTISPAAIECHMTMSLSEQSPLCMSVSADTAGERQFLPEAHTLTNCLLLADAGYIDRAWFEQVNDAGGFYLVRGTKSLNPKIIQAWRGDGREVPKLAGLSLREAGRRRCRAEVLDMVVKSGQVEYRLIRRWFAEEKRFCLWMTNLPRAAWSAEQVMSLYRCRWQVELLFKEWKSHNRLKGFVTGEKAIAEGLVWTSLLSLVMKRRVAQSVMSGALSMLKASKNSATWWLPLLEAVAHRALTEIRERLEWAADYLAKNACRTKQRKSIQNRTLEGVLNGLAA</sequence>
<dbReference type="InterPro" id="IPR012337">
    <property type="entry name" value="RNaseH-like_sf"/>
</dbReference>
<evidence type="ECO:0000313" key="6">
    <source>
        <dbReference type="EMBL" id="CDN24847.1"/>
    </source>
</evidence>
<dbReference type="InterPro" id="IPR047952">
    <property type="entry name" value="Transpos_IS4"/>
</dbReference>
<dbReference type="RefSeq" id="WP_011191342.1">
    <property type="nucleotide sequence ID" value="NC_025134.1"/>
</dbReference>
<dbReference type="GO" id="GO:0006313">
    <property type="term" value="P:DNA transposition"/>
    <property type="evidence" value="ECO:0007669"/>
    <property type="project" value="InterPro"/>
</dbReference>
<evidence type="ECO:0000256" key="1">
    <source>
        <dbReference type="ARBA" id="ARBA00010075"/>
    </source>
</evidence>
<comment type="similarity">
    <text evidence="1">Belongs to the transposase 11 family.</text>
</comment>
<dbReference type="SUPFAM" id="SSF53098">
    <property type="entry name" value="Ribonuclease H-like"/>
    <property type="match status" value="1"/>
</dbReference>
<name>A0A068SK73_KLEPN</name>
<evidence type="ECO:0000256" key="4">
    <source>
        <dbReference type="ARBA" id="ARBA00023172"/>
    </source>
</evidence>
<keyword evidence="6" id="KW-0614">Plasmid</keyword>
<feature type="domain" description="Transposase IS4-like" evidence="5">
    <location>
        <begin position="116"/>
        <end position="318"/>
    </location>
</feature>
<evidence type="ECO:0000259" key="5">
    <source>
        <dbReference type="Pfam" id="PF01609"/>
    </source>
</evidence>
<dbReference type="Pfam" id="PF01609">
    <property type="entry name" value="DDE_Tnp_1"/>
    <property type="match status" value="1"/>
</dbReference>
<dbReference type="PANTHER" id="PTHR33258">
    <property type="entry name" value="TRANSPOSASE INSL FOR INSERTION SEQUENCE ELEMENT IS186A-RELATED"/>
    <property type="match status" value="1"/>
</dbReference>
<protein>
    <submittedName>
        <fullName evidence="6">TnpA</fullName>
    </submittedName>
</protein>
<keyword evidence="2" id="KW-0815">Transposition</keyword>
<keyword evidence="4" id="KW-0233">DNA recombination</keyword>